<sequence>MAKNGKKAQEKRSLLDLVLDKAQKAISVGS</sequence>
<proteinExistence type="predicted"/>
<protein>
    <submittedName>
        <fullName evidence="1">Uncharacterized protein</fullName>
    </submittedName>
</protein>
<dbReference type="EMBL" id="LAZR01068832">
    <property type="protein sequence ID" value="KKK48901.1"/>
    <property type="molecule type" value="Genomic_DNA"/>
</dbReference>
<reference evidence="1" key="1">
    <citation type="journal article" date="2015" name="Nature">
        <title>Complex archaea that bridge the gap between prokaryotes and eukaryotes.</title>
        <authorList>
            <person name="Spang A."/>
            <person name="Saw J.H."/>
            <person name="Jorgensen S.L."/>
            <person name="Zaremba-Niedzwiedzka K."/>
            <person name="Martijn J."/>
            <person name="Lind A.E."/>
            <person name="van Eijk R."/>
            <person name="Schleper C."/>
            <person name="Guy L."/>
            <person name="Ettema T.J."/>
        </authorList>
    </citation>
    <scope>NUCLEOTIDE SEQUENCE</scope>
</reference>
<dbReference type="AlphaFoldDB" id="A0A0F8YLE4"/>
<name>A0A0F8YLE4_9ZZZZ</name>
<feature type="non-terminal residue" evidence="1">
    <location>
        <position position="30"/>
    </location>
</feature>
<accession>A0A0F8YLE4</accession>
<comment type="caution">
    <text evidence="1">The sequence shown here is derived from an EMBL/GenBank/DDBJ whole genome shotgun (WGS) entry which is preliminary data.</text>
</comment>
<evidence type="ECO:0000313" key="1">
    <source>
        <dbReference type="EMBL" id="KKK48901.1"/>
    </source>
</evidence>
<gene>
    <name evidence="1" type="ORF">LCGC14_3140430</name>
</gene>
<organism evidence="1">
    <name type="scientific">marine sediment metagenome</name>
    <dbReference type="NCBI Taxonomy" id="412755"/>
    <lineage>
        <taxon>unclassified sequences</taxon>
        <taxon>metagenomes</taxon>
        <taxon>ecological metagenomes</taxon>
    </lineage>
</organism>